<protein>
    <submittedName>
        <fullName evidence="2">Uncharacterized protein</fullName>
    </submittedName>
</protein>
<dbReference type="Proteomes" id="UP000800093">
    <property type="component" value="Unassembled WGS sequence"/>
</dbReference>
<evidence type="ECO:0000313" key="2">
    <source>
        <dbReference type="EMBL" id="KAF2268690.1"/>
    </source>
</evidence>
<proteinExistence type="predicted"/>
<reference evidence="3" key="1">
    <citation type="journal article" date="2020" name="Stud. Mycol.">
        <title>101 Dothideomycetes genomes: A test case for predicting lifestyles and emergence of pathogens.</title>
        <authorList>
            <person name="Haridas S."/>
            <person name="Albert R."/>
            <person name="Binder M."/>
            <person name="Bloem J."/>
            <person name="LaButti K."/>
            <person name="Salamov A."/>
            <person name="Andreopoulos B."/>
            <person name="Baker S."/>
            <person name="Barry K."/>
            <person name="Bills G."/>
            <person name="Bluhm B."/>
            <person name="Cannon C."/>
            <person name="Castanera R."/>
            <person name="Culley D."/>
            <person name="Daum C."/>
            <person name="Ezra D."/>
            <person name="Gonzalez J."/>
            <person name="Henrissat B."/>
            <person name="Kuo A."/>
            <person name="Liang C."/>
            <person name="Lipzen A."/>
            <person name="Lutzoni F."/>
            <person name="Magnuson J."/>
            <person name="Mondo S."/>
            <person name="Nolan M."/>
            <person name="Ohm R."/>
            <person name="Pangilinan J."/>
            <person name="Park H.-J."/>
            <person name="Ramirez L."/>
            <person name="Alfaro M."/>
            <person name="Sun H."/>
            <person name="Tritt A."/>
            <person name="Yoshinaga Y."/>
            <person name="Zwiers L.-H."/>
            <person name="Turgeon B."/>
            <person name="Goodwin S."/>
            <person name="Spatafora J."/>
            <person name="Crous P."/>
            <person name="Grigoriev I."/>
        </authorList>
    </citation>
    <scope>NUCLEOTIDE SEQUENCE [LARGE SCALE GENOMIC DNA]</scope>
    <source>
        <strain evidence="3">CBS 304.66</strain>
    </source>
</reference>
<gene>
    <name evidence="2" type="ORF">CC78DRAFT_350444</name>
</gene>
<sequence>MQCRCIPIYFHPLLSPNLSESDPLLACCNIVLRYLCYRKSGHMGWRYLMYTLGGITLFIFFL</sequence>
<comment type="caution">
    <text evidence="2">The sequence shown here is derived from an EMBL/GenBank/DDBJ whole genome shotgun (WGS) entry which is preliminary data.</text>
</comment>
<keyword evidence="1" id="KW-0812">Transmembrane</keyword>
<dbReference type="EMBL" id="ML986585">
    <property type="protein sequence ID" value="KAF2268690.1"/>
    <property type="molecule type" value="Genomic_DNA"/>
</dbReference>
<keyword evidence="1" id="KW-1133">Transmembrane helix</keyword>
<feature type="transmembrane region" description="Helical" evidence="1">
    <location>
        <begin position="43"/>
        <end position="61"/>
    </location>
</feature>
<accession>A0A9P4KJK1</accession>
<evidence type="ECO:0000313" key="3">
    <source>
        <dbReference type="Proteomes" id="UP000800093"/>
    </source>
</evidence>
<keyword evidence="3" id="KW-1185">Reference proteome</keyword>
<evidence type="ECO:0000256" key="1">
    <source>
        <dbReference type="SAM" id="Phobius"/>
    </source>
</evidence>
<name>A0A9P4KJK1_9PLEO</name>
<keyword evidence="1" id="KW-0472">Membrane</keyword>
<dbReference type="AlphaFoldDB" id="A0A9P4KJK1"/>
<organism evidence="2 3">
    <name type="scientific">Lojkania enalia</name>
    <dbReference type="NCBI Taxonomy" id="147567"/>
    <lineage>
        <taxon>Eukaryota</taxon>
        <taxon>Fungi</taxon>
        <taxon>Dikarya</taxon>
        <taxon>Ascomycota</taxon>
        <taxon>Pezizomycotina</taxon>
        <taxon>Dothideomycetes</taxon>
        <taxon>Pleosporomycetidae</taxon>
        <taxon>Pleosporales</taxon>
        <taxon>Pleosporales incertae sedis</taxon>
        <taxon>Lojkania</taxon>
    </lineage>
</organism>